<evidence type="ECO:0000313" key="1">
    <source>
        <dbReference type="EMBL" id="CAF1236235.1"/>
    </source>
</evidence>
<dbReference type="Proteomes" id="UP000663870">
    <property type="component" value="Unassembled WGS sequence"/>
</dbReference>
<protein>
    <submittedName>
        <fullName evidence="1">Uncharacterized protein</fullName>
    </submittedName>
</protein>
<dbReference type="AlphaFoldDB" id="A0A814YY72"/>
<gene>
    <name evidence="2" type="ORF">JBS370_LOCUS2912</name>
    <name evidence="1" type="ORF">JXQ802_LOCUS26220</name>
</gene>
<dbReference type="EMBL" id="CAJOBD010000120">
    <property type="protein sequence ID" value="CAF3583153.1"/>
    <property type="molecule type" value="Genomic_DNA"/>
</dbReference>
<dbReference type="EMBL" id="CAJNOL010000911">
    <property type="protein sequence ID" value="CAF1236235.1"/>
    <property type="molecule type" value="Genomic_DNA"/>
</dbReference>
<evidence type="ECO:0000313" key="2">
    <source>
        <dbReference type="EMBL" id="CAF3583153.1"/>
    </source>
</evidence>
<name>A0A814YY72_9BILA</name>
<organism evidence="1 3">
    <name type="scientific">Rotaria sordida</name>
    <dbReference type="NCBI Taxonomy" id="392033"/>
    <lineage>
        <taxon>Eukaryota</taxon>
        <taxon>Metazoa</taxon>
        <taxon>Spiralia</taxon>
        <taxon>Gnathifera</taxon>
        <taxon>Rotifera</taxon>
        <taxon>Eurotatoria</taxon>
        <taxon>Bdelloidea</taxon>
        <taxon>Philodinida</taxon>
        <taxon>Philodinidae</taxon>
        <taxon>Rotaria</taxon>
    </lineage>
</organism>
<comment type="caution">
    <text evidence="1">The sequence shown here is derived from an EMBL/GenBank/DDBJ whole genome shotgun (WGS) entry which is preliminary data.</text>
</comment>
<accession>A0A814YY72</accession>
<proteinExistence type="predicted"/>
<sequence>MTTQNISPSSSTYKIHHQPITLCIIGSACSNKRILSSVEDRYVYEYINDERQVIRTLVETKILLSQRQLRIYIVDSFDVDISVPRRNRPLYCQHLSSAVICFVGIRRDTRANRL</sequence>
<evidence type="ECO:0000313" key="3">
    <source>
        <dbReference type="Proteomes" id="UP000663870"/>
    </source>
</evidence>
<reference evidence="1" key="1">
    <citation type="submission" date="2021-02" db="EMBL/GenBank/DDBJ databases">
        <authorList>
            <person name="Nowell W R."/>
        </authorList>
    </citation>
    <scope>NUCLEOTIDE SEQUENCE</scope>
</reference>
<keyword evidence="3" id="KW-1185">Reference proteome</keyword>
<dbReference type="Proteomes" id="UP000663836">
    <property type="component" value="Unassembled WGS sequence"/>
</dbReference>